<evidence type="ECO:0000313" key="5">
    <source>
        <dbReference type="EMBL" id="AGE53859.1"/>
    </source>
</evidence>
<dbReference type="InterPro" id="IPR017441">
    <property type="entry name" value="Protein_kinase_ATP_BS"/>
</dbReference>
<feature type="domain" description="Protein kinase" evidence="4">
    <location>
        <begin position="22"/>
        <end position="283"/>
    </location>
</feature>
<dbReference type="PROSITE" id="PS00108">
    <property type="entry name" value="PROTEIN_KINASE_ST"/>
    <property type="match status" value="1"/>
</dbReference>
<keyword evidence="2 3" id="KW-0067">ATP-binding</keyword>
<organismHost>
    <name type="scientific">Chlorella</name>
    <dbReference type="NCBI Taxonomy" id="3071"/>
</organismHost>
<reference evidence="5 6" key="1">
    <citation type="submission" date="2012-10" db="EMBL/GenBank/DDBJ databases">
        <title>Towards defining the chloroviruses: a genomic journey through a genus of large DNA viruses.</title>
        <authorList>
            <person name="Jeanniard A."/>
            <person name="Dunigan D.D."/>
            <person name="Gurnon J.R."/>
            <person name="Agarkova I."/>
            <person name="Kang M."/>
            <person name="Vitek J."/>
            <person name="Duncan G."/>
            <person name="McClung O.W."/>
            <person name="Larsen M."/>
            <person name="Claverie J.-M."/>
            <person name="Van Etten J.L."/>
            <person name="Blanc G."/>
        </authorList>
    </citation>
    <scope>NUCLEOTIDE SEQUENCE [LARGE SCALE GENOMIC DNA]</scope>
</reference>
<dbReference type="PROSITE" id="PS00107">
    <property type="entry name" value="PROTEIN_KINASE_ATP"/>
    <property type="match status" value="1"/>
</dbReference>
<gene>
    <name evidence="5" type="primary">IL-3A_321L</name>
    <name evidence="5" type="ORF">PBCVIL3A_321L</name>
</gene>
<evidence type="ECO:0000313" key="6">
    <source>
        <dbReference type="Proteomes" id="UP000247091"/>
    </source>
</evidence>
<dbReference type="SMART" id="SM00220">
    <property type="entry name" value="S_TKc"/>
    <property type="match status" value="1"/>
</dbReference>
<keyword evidence="5" id="KW-0418">Kinase</keyword>
<feature type="binding site" evidence="3">
    <location>
        <position position="50"/>
    </location>
    <ligand>
        <name>ATP</name>
        <dbReference type="ChEBI" id="CHEBI:30616"/>
    </ligand>
</feature>
<dbReference type="GO" id="GO:0004674">
    <property type="term" value="F:protein serine/threonine kinase activity"/>
    <property type="evidence" value="ECO:0007669"/>
    <property type="project" value="TreeGrafter"/>
</dbReference>
<evidence type="ECO:0000259" key="4">
    <source>
        <dbReference type="PROSITE" id="PS50011"/>
    </source>
</evidence>
<dbReference type="InterPro" id="IPR000719">
    <property type="entry name" value="Prot_kinase_dom"/>
</dbReference>
<dbReference type="SUPFAM" id="SSF56112">
    <property type="entry name" value="Protein kinase-like (PK-like)"/>
    <property type="match status" value="1"/>
</dbReference>
<organism evidence="5 6">
    <name type="scientific">Paramecium bursaria Chlorella virus IL3A</name>
    <name type="common">PBCV-IL3A</name>
    <dbReference type="NCBI Taxonomy" id="46019"/>
    <lineage>
        <taxon>Viruses</taxon>
        <taxon>Varidnaviria</taxon>
        <taxon>Bamfordvirae</taxon>
        <taxon>Nucleocytoviricota</taxon>
        <taxon>Megaviricetes</taxon>
        <taxon>Algavirales</taxon>
        <taxon>Phycodnaviridae</taxon>
        <taxon>Chlorovirus</taxon>
        <taxon>Chlorovirus illinoense</taxon>
    </lineage>
</organism>
<accession>M1HUJ3</accession>
<dbReference type="EMBL" id="JX997169">
    <property type="protein sequence ID" value="AGE53859.1"/>
    <property type="molecule type" value="Genomic_DNA"/>
</dbReference>
<dbReference type="PANTHER" id="PTHR44167">
    <property type="entry name" value="OVARIAN-SPECIFIC SERINE/THREONINE-PROTEIN KINASE LOK-RELATED"/>
    <property type="match status" value="1"/>
</dbReference>
<dbReference type="Gene3D" id="3.30.200.20">
    <property type="entry name" value="Phosphorylase Kinase, domain 1"/>
    <property type="match status" value="1"/>
</dbReference>
<proteinExistence type="predicted"/>
<dbReference type="PANTHER" id="PTHR44167:SF24">
    <property type="entry name" value="SERINE_THREONINE-PROTEIN KINASE CHK2"/>
    <property type="match status" value="1"/>
</dbReference>
<protein>
    <submittedName>
        <fullName evidence="5">Serine/threonine-protein kinase</fullName>
    </submittedName>
</protein>
<evidence type="ECO:0000256" key="1">
    <source>
        <dbReference type="ARBA" id="ARBA00022741"/>
    </source>
</evidence>
<evidence type="ECO:0000256" key="2">
    <source>
        <dbReference type="ARBA" id="ARBA00022840"/>
    </source>
</evidence>
<keyword evidence="1 3" id="KW-0547">Nucleotide-binding</keyword>
<dbReference type="Gene3D" id="1.10.510.10">
    <property type="entry name" value="Transferase(Phosphotransferase) domain 1"/>
    <property type="match status" value="1"/>
</dbReference>
<dbReference type="Proteomes" id="UP000247091">
    <property type="component" value="Segment"/>
</dbReference>
<sequence>MFTKLLSCFTGVCNENSYENSYKRQKIVGKGSFGFVVSAYDENNQKIAIKHAHSDVYSSSMLMKEYRMLKMLDHPNIIKPVKLNIEEITSTILPYYDAGVSMVLPYYKNDVLDYVNDTGHLDDHDVKLFIKAIANALKHAHDKNIVHLDIKPENILLNHDISKCVLADWGGSKFENEIKSSSVIGTERYSAPEMYSNMMCKTKYKVGKSADVYSLGATVYMLMTSLPIVDRVDEKYIPTQTDIDLSIKKLYCSSTLKNLLIGMCQVDPDTRMTVDDILKHPFITSYA</sequence>
<dbReference type="Pfam" id="PF00069">
    <property type="entry name" value="Pkinase"/>
    <property type="match status" value="1"/>
</dbReference>
<dbReference type="InterPro" id="IPR011009">
    <property type="entry name" value="Kinase-like_dom_sf"/>
</dbReference>
<evidence type="ECO:0000256" key="3">
    <source>
        <dbReference type="PROSITE-ProRule" id="PRU10141"/>
    </source>
</evidence>
<keyword evidence="5" id="KW-0808">Transferase</keyword>
<name>M1HUJ3_PBCVI</name>
<dbReference type="InterPro" id="IPR008271">
    <property type="entry name" value="Ser/Thr_kinase_AS"/>
</dbReference>
<dbReference type="GO" id="GO:0005524">
    <property type="term" value="F:ATP binding"/>
    <property type="evidence" value="ECO:0007669"/>
    <property type="project" value="UniProtKB-UniRule"/>
</dbReference>
<dbReference type="PROSITE" id="PS50011">
    <property type="entry name" value="PROTEIN_KINASE_DOM"/>
    <property type="match status" value="1"/>
</dbReference>